<comment type="caution">
    <text evidence="2">The sequence shown here is derived from an EMBL/GenBank/DDBJ whole genome shotgun (WGS) entry which is preliminary data.</text>
</comment>
<keyword evidence="3" id="KW-1185">Reference proteome</keyword>
<sequence>MQPIHEELPQGKTAITLRVAFLKIPNSIRRTMRILFLHAETRAAPEICLPPPISGSCRPSPLSPRRKGCRRPTAEFPAPSPSSRKTAIFTRLTICHEGRKGG</sequence>
<evidence type="ECO:0000313" key="2">
    <source>
        <dbReference type="EMBL" id="GIY33704.1"/>
    </source>
</evidence>
<dbReference type="EMBL" id="BPLR01009674">
    <property type="protein sequence ID" value="GIY33704.1"/>
    <property type="molecule type" value="Genomic_DNA"/>
</dbReference>
<organism evidence="2 3">
    <name type="scientific">Caerostris extrusa</name>
    <name type="common">Bark spider</name>
    <name type="synonym">Caerostris bankana</name>
    <dbReference type="NCBI Taxonomy" id="172846"/>
    <lineage>
        <taxon>Eukaryota</taxon>
        <taxon>Metazoa</taxon>
        <taxon>Ecdysozoa</taxon>
        <taxon>Arthropoda</taxon>
        <taxon>Chelicerata</taxon>
        <taxon>Arachnida</taxon>
        <taxon>Araneae</taxon>
        <taxon>Araneomorphae</taxon>
        <taxon>Entelegynae</taxon>
        <taxon>Araneoidea</taxon>
        <taxon>Araneidae</taxon>
        <taxon>Caerostris</taxon>
    </lineage>
</organism>
<reference evidence="2 3" key="1">
    <citation type="submission" date="2021-06" db="EMBL/GenBank/DDBJ databases">
        <title>Caerostris extrusa draft genome.</title>
        <authorList>
            <person name="Kono N."/>
            <person name="Arakawa K."/>
        </authorList>
    </citation>
    <scope>NUCLEOTIDE SEQUENCE [LARGE SCALE GENOMIC DNA]</scope>
</reference>
<proteinExistence type="predicted"/>
<dbReference type="Proteomes" id="UP001054945">
    <property type="component" value="Unassembled WGS sequence"/>
</dbReference>
<protein>
    <submittedName>
        <fullName evidence="2">Uncharacterized protein</fullName>
    </submittedName>
</protein>
<gene>
    <name evidence="2" type="ORF">CEXT_767851</name>
</gene>
<evidence type="ECO:0000313" key="3">
    <source>
        <dbReference type="Proteomes" id="UP001054945"/>
    </source>
</evidence>
<feature type="region of interest" description="Disordered" evidence="1">
    <location>
        <begin position="55"/>
        <end position="83"/>
    </location>
</feature>
<name>A0AAV4SK64_CAEEX</name>
<evidence type="ECO:0000256" key="1">
    <source>
        <dbReference type="SAM" id="MobiDB-lite"/>
    </source>
</evidence>
<accession>A0AAV4SK64</accession>
<dbReference type="AlphaFoldDB" id="A0AAV4SK64"/>